<accession>A0A8D3X2H7</accession>
<reference evidence="2 3" key="1">
    <citation type="journal article" date="2011" name="J. Bacteriol.">
        <title>Complete genome sequence of the industrial strain Bacillus megaterium WSH-002.</title>
        <authorList>
            <person name="Liu L."/>
            <person name="Li Y."/>
            <person name="Zhang J."/>
            <person name="Zou W."/>
            <person name="Zhou Z."/>
            <person name="Liu J."/>
            <person name="Li X."/>
            <person name="Wang L."/>
            <person name="Chen J."/>
        </authorList>
    </citation>
    <scope>NUCLEOTIDE SEQUENCE [LARGE SCALE GENOMIC DNA]</scope>
    <source>
        <strain evidence="2 3">WSH-002</strain>
    </source>
</reference>
<evidence type="ECO:0000313" key="2">
    <source>
        <dbReference type="EMBL" id="AEN91369.1"/>
    </source>
</evidence>
<evidence type="ECO:0000313" key="3">
    <source>
        <dbReference type="Proteomes" id="UP000001283"/>
    </source>
</evidence>
<dbReference type="AlphaFoldDB" id="A0A8D3X2H7"/>
<sequence>MKAHIEFYFDFVCPLCFLVTKPLREVIKEQKAKIERIRFQRDNRKSAVT</sequence>
<protein>
    <recommendedName>
        <fullName evidence="1">DSBA-like thioredoxin domain-containing protein</fullName>
    </recommendedName>
</protein>
<name>A0A8D3X2H7_PRIMW</name>
<dbReference type="SUPFAM" id="SSF52833">
    <property type="entry name" value="Thioredoxin-like"/>
    <property type="match status" value="1"/>
</dbReference>
<dbReference type="GO" id="GO:0016491">
    <property type="term" value="F:oxidoreductase activity"/>
    <property type="evidence" value="ECO:0007669"/>
    <property type="project" value="InterPro"/>
</dbReference>
<dbReference type="RefSeq" id="WP_014461535.1">
    <property type="nucleotide sequence ID" value="NC_017138.1"/>
</dbReference>
<dbReference type="InterPro" id="IPR036249">
    <property type="entry name" value="Thioredoxin-like_sf"/>
</dbReference>
<dbReference type="EMBL" id="CP003017">
    <property type="protein sequence ID" value="AEN91369.1"/>
    <property type="molecule type" value="Genomic_DNA"/>
</dbReference>
<dbReference type="InterPro" id="IPR001853">
    <property type="entry name" value="DSBA-like_thioredoxin_dom"/>
</dbReference>
<evidence type="ECO:0000259" key="1">
    <source>
        <dbReference type="Pfam" id="PF01323"/>
    </source>
</evidence>
<feature type="domain" description="DSBA-like thioredoxin" evidence="1">
    <location>
        <begin position="5"/>
        <end position="36"/>
    </location>
</feature>
<gene>
    <name evidence="2" type="ORF">BMWSH_4491</name>
</gene>
<dbReference type="Pfam" id="PF01323">
    <property type="entry name" value="DSBA"/>
    <property type="match status" value="1"/>
</dbReference>
<proteinExistence type="predicted"/>
<dbReference type="Gene3D" id="3.40.30.10">
    <property type="entry name" value="Glutaredoxin"/>
    <property type="match status" value="1"/>
</dbReference>
<organism evidence="2 3">
    <name type="scientific">Priestia megaterium (strain WSH-002)</name>
    <name type="common">Bacillus megaterium</name>
    <dbReference type="NCBI Taxonomy" id="1006007"/>
    <lineage>
        <taxon>Bacteria</taxon>
        <taxon>Bacillati</taxon>
        <taxon>Bacillota</taxon>
        <taxon>Bacilli</taxon>
        <taxon>Bacillales</taxon>
        <taxon>Bacillaceae</taxon>
        <taxon>Priestia</taxon>
    </lineage>
</organism>
<dbReference type="Proteomes" id="UP000001283">
    <property type="component" value="Chromosome"/>
</dbReference>
<dbReference type="KEGG" id="bmh:BMWSH_4491"/>